<reference evidence="4 5" key="1">
    <citation type="submission" date="2024-04" db="EMBL/GenBank/DDBJ databases">
        <title>Tritrichomonas musculus Genome.</title>
        <authorList>
            <person name="Alves-Ferreira E."/>
            <person name="Grigg M."/>
            <person name="Lorenzi H."/>
            <person name="Galac M."/>
        </authorList>
    </citation>
    <scope>NUCLEOTIDE SEQUENCE [LARGE SCALE GENOMIC DNA]</scope>
    <source>
        <strain evidence="4 5">EAF2021</strain>
    </source>
</reference>
<evidence type="ECO:0000313" key="4">
    <source>
        <dbReference type="EMBL" id="KAK8891182.1"/>
    </source>
</evidence>
<sequence length="3242" mass="373505">MFRGIGNFFHGSSPPKQNAAKQDSDYSLISMFSQNLTAFSNIKKGDPLKKVLFLDLISHFQIIFNNSNPKNLFDEETKNIFINYLDICAKYGMIIFDEDDDAIDNFFDSIVFTASLFDNVIPNADRFFEFFCALVNKVQENPLLLTKSQILLLILFKSPQFFAQFLLNDGLCVVFSSIFLTNDKSFLKPQEMFLNIIYKSSSIETFSQVPFSNVTSFNFFLDMLKPILDEYERQNPEQSQSLINNTENSKENNKKLYLKNACIYVSLYIKAFRNSCPSLITNFNSVGGFSILNRIFIYDEDDNASSVFYKYLLEEEETDKTILSNLIDLYQNEKTNSNMRTSMISLLFTKNNDENEPGSTKYKVNPLFTTIMKMAPLSSFFKRPPFLNRKGLEYCSYLVKFYLKQNLNRASVILNQVMMIIGFPEDDQIPSDLYFQLIIDEYQIGEIKIGMLLDNHFNFINDFLLKPTVKEITSYYHHNKMSFTLLYYVYISNEAKQYKFNIIQKVVFVLNYIFDQLKNSSEKKIEIETECNQYIDFLFSLLESSFSVNICKFLLSYLEKPPIMKVLTMTLKKKVDYFDLFFQSDGFSFLTNYINKSSTNPNYSSILDLLSSLSYFYHHPQIDEWILKQPIESPLFKFPKEMMSKIAFGSDSNILHIPSFLPFCDDFDCNYEFNLYLAGKFGVPACLRIGIPIVKIPHISLIANRFITPDLIRIAFREHKKIIPEFVNIYRPHFSLYELIPRPINLTKTAPSYLNYEKQFSSASFWFRLPIIHMNDQSVTLMSVSNEILRLYVRNDILVIKTNKEKVKVPKIINTEWHNIIVTFLGKRNIINTCAIRIDNLILCDTVELKIEEQSFLPSSLTLGDSKIPNSVPIQFSKNIIISENALNSDQASKIYQNGLIHPTQKIKTTTKSQFAFEVHYLGFPSYYRTKTEIEDIFDFLDHLESIDEYKCIFNVLLNLQHLNQINFNYFWSRLYISLKRQKNLICQELPYFVHLSTKNLLEVPFRMKEINIFLSDTEIYFVFNFESIKNLLDSILNDNSIDWNCLENYDLTNSLLSIIRSGIKEEIQLLLVPILNKLLKANQTASKLKNFMNSVISMSDISNTFDMFNSMIQFDKLIKIPKSSEFWNSEVINQLLISFVESAKICVEEVYTLKQLLVLMYLYFDEKASILADLLAFYSYRNPNYLKKYPQNLVNYIFSSLSDNSKMWKAALSILTNEIKIKSHSNENKKKLLDIKRPDFLPVILSMLESLAAKCSHSIIQQKQKKNSKSFKLFSKIVKKLLNIESSQFYFLYQEKNCDKYLNSLLFLGIIPNSYLSDSIENLNKNSNRQLKILSHFSIDPPSKSEVKDIISLITPSNLFTPINVPEKFYNEQQTIQSNSSLDFPNDLEDCQPLIEFIKESNLLELFISILFAENDTAINTSNNTNNYDNYNSNSIFNDIFDLNLIGIDDDGGENSSSDYRPRSKSLDAISSSSNSFSLRYFERYLLDFLNGTALMYLNYWKEIANLLIFKILNRIYSSNLPNSINYLKSTFEGIHKCIIPGVFAENYLDLMELVFLIFKKGEFTIDQFLNDDKYLEYYREFLLMVFHFSPLKKKDYKYDKNTKDPIFDILMKNKDFVFTKTIFNDNKFASLWLHASRIYNQAMSANLSTENETNSPKNEDKSTDPGICCMSFLLAVIDNSVVSSYDPALNEDLWNSFLSRDLFDSQDVESKINKMNSIIEMKQNIKIKAAEIELISHIYRAVNLSVEQNLTFYKINIRQRQNERMMFLHNQIARKRRLANANVSSSLSKNDNDYIRSFHLSPLSYPIHQSRAITPSPYRIKSPPSSSSSSSLQEGERVSQHLSKSDYALSYFICKERIKVIEKCGLLNCSPEWCFFNSNDNDYKEFSSVFEYSQIIEQGPPSTLSLFEDAFEEYFTTSSNSNSLISLSLNSLTSLSSLSSLPTLQSVNSTQSYNTPRTKKLNYLMFDVSFLYYIHTIPSVLFLTDNYLLIVILAKGALQLISRTENPVAFLPFSENVALGEYNNKVSMFCGHAVISIKYDQILRMNNHLYIHKNVGLIISSFHATDIILVFNSTNEMRQANNFIVSKRLQKEQLSQKKKNKQTEIQQLNQQFNTGQPKDHISKSKTMINPPLISAQGSLSGFSLSLNLNSYFLNLNQVQLFPPSQSLLLFNVESLSSASLLWKNNIISNFDYLLLLNSFGGRSFLDLSQYPVVPWIAKPDAKNAGEDKNQNNFNEDGKKENKNSENATNKDETSMNNNNSVKPDENQSNESEKLNLDQDQINENKQIKDNEQINENKQINENEQVNENKQIKDNEQINENKQINENEQINENKQINDNEQVIENKQINESEQVKEIEQSNESEQVKDDDQYNYNFNSILFDLNEDESENEEEEEDFKNADEKEIEFQMRNLALPMGQLSKKRSRHFDQTYELSAPMKYFYGFHYSLPGAVFWLLMRTPPFTFFLWDLNDGWDNSQRLFVSLSDAYNSAAMTNPSDLKELVPALYQVPESLTNVSNIELNVSNDNVILPAWSNDNPFFFTETYLKLLNASNQIQKWIDLIFGYKQNGDVAIEFKNLFLPSSYHTSCADDLEMDQESYNSQVLNFGQCPIQLFKRAHQFKLTRAISHSNSLFGCKSTSFARKKRRTEELPSYRVSEFRFVSSAPAHADDNYHPMHPYPMTPVPSYKKSSSPFGPSSLKVNTSFNERKKTVRSQNNSPIPSFLTSKNQIFRGCSNFFSWEMKDILSSGELINPLNLKSFMAAPIGKIYIALPKDAAFYPLKCSGSTFFFIIDKKLESISFIRMSESMEIVFVKFSSEFAFANHLAVSDDGMFIAISFSFGRVDVYRVVFDETLLEKDNENENSNGSFISNFIKNINTNSSFFTSSSSKTAFLSVGCPKGIVKFGSYSNRAMIDNDQALISSFSCHMSALLPQDFICASAFDDGSVILWNFATETRHRVLWPYNDLMISASNANDHFEQNEINSFYSSQKGSVSSSTHKEEANKQNLIRHSMIPVSLVFDAFNAVLTVAFSFGIIQYSINGSILRDYTISNPHQFESNHPDRNSIHDSLLEEDEDTIEIESNFEIELDNKIQREISNIHKSRSSYQFTDFNQPVQVSITSIGVLGLDFMFDKRLLIVGLSDGSLRLLSVSPTNYSFVEAGTINAHGSPVSSILCQIQMMRIITVDMCGISRLIDFSVSLDQTSVVVRCSFCDNPQSTICKMCQMPICSGCIVNGTGLCRSCFLK</sequence>
<dbReference type="InterPro" id="IPR015943">
    <property type="entry name" value="WD40/YVTN_repeat-like_dom_sf"/>
</dbReference>
<dbReference type="InterPro" id="IPR000409">
    <property type="entry name" value="BEACH_dom"/>
</dbReference>
<dbReference type="Gene3D" id="1.10.1540.10">
    <property type="entry name" value="BEACH domain"/>
    <property type="match status" value="2"/>
</dbReference>
<dbReference type="InterPro" id="IPR036322">
    <property type="entry name" value="WD40_repeat_dom_sf"/>
</dbReference>
<dbReference type="InterPro" id="IPR050865">
    <property type="entry name" value="BEACH_Domain"/>
</dbReference>
<organism evidence="4 5">
    <name type="scientific">Tritrichomonas musculus</name>
    <dbReference type="NCBI Taxonomy" id="1915356"/>
    <lineage>
        <taxon>Eukaryota</taxon>
        <taxon>Metamonada</taxon>
        <taxon>Parabasalia</taxon>
        <taxon>Tritrichomonadida</taxon>
        <taxon>Tritrichomonadidae</taxon>
        <taxon>Tritrichomonas</taxon>
    </lineage>
</organism>
<dbReference type="Gene3D" id="2.130.10.10">
    <property type="entry name" value="YVTN repeat-like/Quinoprotein amine dehydrogenase"/>
    <property type="match status" value="1"/>
</dbReference>
<name>A0ABR2KL69_9EUKA</name>
<dbReference type="PROSITE" id="PS50197">
    <property type="entry name" value="BEACH"/>
    <property type="match status" value="1"/>
</dbReference>
<feature type="region of interest" description="Disordered" evidence="2">
    <location>
        <begin position="2349"/>
        <end position="2370"/>
    </location>
</feature>
<feature type="compositionally biased region" description="Low complexity" evidence="2">
    <location>
        <begin position="2295"/>
        <end position="2310"/>
    </location>
</feature>
<feature type="region of interest" description="Disordered" evidence="2">
    <location>
        <begin position="2222"/>
        <end position="2316"/>
    </location>
</feature>
<dbReference type="EMBL" id="JAPFFF010000004">
    <property type="protein sequence ID" value="KAK8891182.1"/>
    <property type="molecule type" value="Genomic_DNA"/>
</dbReference>
<feature type="domain" description="BEACH" evidence="3">
    <location>
        <begin position="2169"/>
        <end position="2620"/>
    </location>
</feature>
<feature type="compositionally biased region" description="Low complexity" evidence="2">
    <location>
        <begin position="1824"/>
        <end position="1833"/>
    </location>
</feature>
<keyword evidence="1" id="KW-0175">Coiled coil</keyword>
<feature type="compositionally biased region" description="Basic and acidic residues" evidence="2">
    <location>
        <begin position="2222"/>
        <end position="2255"/>
    </location>
</feature>
<evidence type="ECO:0000256" key="1">
    <source>
        <dbReference type="SAM" id="Coils"/>
    </source>
</evidence>
<feature type="region of interest" description="Disordered" evidence="2">
    <location>
        <begin position="1817"/>
        <end position="1837"/>
    </location>
</feature>
<proteinExistence type="predicted"/>
<gene>
    <name evidence="4" type="ORF">M9Y10_028388</name>
</gene>
<dbReference type="PANTHER" id="PTHR13743">
    <property type="entry name" value="BEIGE/BEACH-RELATED"/>
    <property type="match status" value="1"/>
</dbReference>
<evidence type="ECO:0000313" key="5">
    <source>
        <dbReference type="Proteomes" id="UP001470230"/>
    </source>
</evidence>
<feature type="compositionally biased region" description="Basic and acidic residues" evidence="2">
    <location>
        <begin position="2264"/>
        <end position="2278"/>
    </location>
</feature>
<dbReference type="PANTHER" id="PTHR13743:SF123">
    <property type="entry name" value="PROTEIN FAN"/>
    <property type="match status" value="1"/>
</dbReference>
<evidence type="ECO:0000256" key="2">
    <source>
        <dbReference type="SAM" id="MobiDB-lite"/>
    </source>
</evidence>
<dbReference type="Proteomes" id="UP001470230">
    <property type="component" value="Unassembled WGS sequence"/>
</dbReference>
<protein>
    <recommendedName>
        <fullName evidence="3">BEACH domain-containing protein</fullName>
    </recommendedName>
</protein>
<dbReference type="SUPFAM" id="SSF50978">
    <property type="entry name" value="WD40 repeat-like"/>
    <property type="match status" value="1"/>
</dbReference>
<keyword evidence="5" id="KW-1185">Reference proteome</keyword>
<evidence type="ECO:0000259" key="3">
    <source>
        <dbReference type="PROSITE" id="PS50197"/>
    </source>
</evidence>
<dbReference type="SMART" id="SM01026">
    <property type="entry name" value="Beach"/>
    <property type="match status" value="1"/>
</dbReference>
<feature type="coiled-coil region" evidence="1">
    <location>
        <begin position="2086"/>
        <end position="2113"/>
    </location>
</feature>
<comment type="caution">
    <text evidence="4">The sequence shown here is derived from an EMBL/GenBank/DDBJ whole genome shotgun (WGS) entry which is preliminary data.</text>
</comment>
<dbReference type="InterPro" id="IPR036372">
    <property type="entry name" value="BEACH_dom_sf"/>
</dbReference>
<dbReference type="SUPFAM" id="SSF81837">
    <property type="entry name" value="BEACH domain"/>
    <property type="match status" value="2"/>
</dbReference>
<dbReference type="Pfam" id="PF02138">
    <property type="entry name" value="Beach"/>
    <property type="match status" value="2"/>
</dbReference>
<accession>A0ABR2KL69</accession>